<protein>
    <submittedName>
        <fullName evidence="2">Uncharacterized protein</fullName>
    </submittedName>
</protein>
<organism evidence="2 3">
    <name type="scientific">Trifolium medium</name>
    <dbReference type="NCBI Taxonomy" id="97028"/>
    <lineage>
        <taxon>Eukaryota</taxon>
        <taxon>Viridiplantae</taxon>
        <taxon>Streptophyta</taxon>
        <taxon>Embryophyta</taxon>
        <taxon>Tracheophyta</taxon>
        <taxon>Spermatophyta</taxon>
        <taxon>Magnoliopsida</taxon>
        <taxon>eudicotyledons</taxon>
        <taxon>Gunneridae</taxon>
        <taxon>Pentapetalae</taxon>
        <taxon>rosids</taxon>
        <taxon>fabids</taxon>
        <taxon>Fabales</taxon>
        <taxon>Fabaceae</taxon>
        <taxon>Papilionoideae</taxon>
        <taxon>50 kb inversion clade</taxon>
        <taxon>NPAAA clade</taxon>
        <taxon>Hologalegina</taxon>
        <taxon>IRL clade</taxon>
        <taxon>Trifolieae</taxon>
        <taxon>Trifolium</taxon>
    </lineage>
</organism>
<keyword evidence="3" id="KW-1185">Reference proteome</keyword>
<evidence type="ECO:0000313" key="2">
    <source>
        <dbReference type="EMBL" id="MCI19573.1"/>
    </source>
</evidence>
<name>A0A392Q5A0_9FABA</name>
<keyword evidence="1" id="KW-0812">Transmembrane</keyword>
<evidence type="ECO:0000313" key="3">
    <source>
        <dbReference type="Proteomes" id="UP000265520"/>
    </source>
</evidence>
<sequence>MKLLMPPPICSLGVWIGGFFWFSGRTSRVALLK</sequence>
<proteinExistence type="predicted"/>
<feature type="transmembrane region" description="Helical" evidence="1">
    <location>
        <begin position="6"/>
        <end position="24"/>
    </location>
</feature>
<keyword evidence="1" id="KW-0472">Membrane</keyword>
<keyword evidence="1" id="KW-1133">Transmembrane helix</keyword>
<dbReference type="AlphaFoldDB" id="A0A392Q5A0"/>
<comment type="caution">
    <text evidence="2">The sequence shown here is derived from an EMBL/GenBank/DDBJ whole genome shotgun (WGS) entry which is preliminary data.</text>
</comment>
<dbReference type="Proteomes" id="UP000265520">
    <property type="component" value="Unassembled WGS sequence"/>
</dbReference>
<accession>A0A392Q5A0</accession>
<feature type="non-terminal residue" evidence="2">
    <location>
        <position position="33"/>
    </location>
</feature>
<dbReference type="EMBL" id="LXQA010115452">
    <property type="protein sequence ID" value="MCI19573.1"/>
    <property type="molecule type" value="Genomic_DNA"/>
</dbReference>
<evidence type="ECO:0000256" key="1">
    <source>
        <dbReference type="SAM" id="Phobius"/>
    </source>
</evidence>
<reference evidence="2 3" key="1">
    <citation type="journal article" date="2018" name="Front. Plant Sci.">
        <title>Red Clover (Trifolium pratense) and Zigzag Clover (T. medium) - A Picture of Genomic Similarities and Differences.</title>
        <authorList>
            <person name="Dluhosova J."/>
            <person name="Istvanek J."/>
            <person name="Nedelnik J."/>
            <person name="Repkova J."/>
        </authorList>
    </citation>
    <scope>NUCLEOTIDE SEQUENCE [LARGE SCALE GENOMIC DNA]</scope>
    <source>
        <strain evidence="3">cv. 10/8</strain>
        <tissue evidence="2">Leaf</tissue>
    </source>
</reference>